<keyword evidence="3" id="KW-1185">Reference proteome</keyword>
<evidence type="ECO:0000313" key="2">
    <source>
        <dbReference type="EMBL" id="KAL2736114.1"/>
    </source>
</evidence>
<accession>A0ABD2BTL0</accession>
<reference evidence="2 3" key="1">
    <citation type="journal article" date="2024" name="Ann. Entomol. Soc. Am.">
        <title>Genomic analyses of the southern and eastern yellowjacket wasps (Hymenoptera: Vespidae) reveal evolutionary signatures of social life.</title>
        <authorList>
            <person name="Catto M.A."/>
            <person name="Caine P.B."/>
            <person name="Orr S.E."/>
            <person name="Hunt B.G."/>
            <person name="Goodisman M.A.D."/>
        </authorList>
    </citation>
    <scope>NUCLEOTIDE SEQUENCE [LARGE SCALE GENOMIC DNA]</scope>
    <source>
        <strain evidence="2">232</strain>
        <tissue evidence="2">Head and thorax</tissue>
    </source>
</reference>
<dbReference type="EMBL" id="JAYRBN010000066">
    <property type="protein sequence ID" value="KAL2736114.1"/>
    <property type="molecule type" value="Genomic_DNA"/>
</dbReference>
<sequence>MAGVFDIELHEGDSVNHDESDDDVIESREEEYSHASNVDAMLESENLERVQLSEQNVNPGQEKTGPQDFELCKILGEGGYGKVFQVRKVTGQDKGSIFAMKGFTYVAPSVLEEMYTQPRVINARSPRRELLSTGFSGSLHSLSPRTPETHLRTPSQFHQLRHHIVGHNNIEDTEMMDVGRLPNHL</sequence>
<protein>
    <submittedName>
        <fullName evidence="2">Ribosomal protein S6 kinase beta-1-like isoform X1</fullName>
    </submittedName>
</protein>
<evidence type="ECO:0000256" key="1">
    <source>
        <dbReference type="PROSITE-ProRule" id="PRU10141"/>
    </source>
</evidence>
<gene>
    <name evidence="2" type="ORF">V1477_012623</name>
</gene>
<dbReference type="InterPro" id="IPR011009">
    <property type="entry name" value="Kinase-like_dom_sf"/>
</dbReference>
<dbReference type="Gene3D" id="3.30.200.20">
    <property type="entry name" value="Phosphorylase Kinase, domain 1"/>
    <property type="match status" value="1"/>
</dbReference>
<organism evidence="2 3">
    <name type="scientific">Vespula maculifrons</name>
    <name type="common">Eastern yellow jacket</name>
    <name type="synonym">Wasp</name>
    <dbReference type="NCBI Taxonomy" id="7453"/>
    <lineage>
        <taxon>Eukaryota</taxon>
        <taxon>Metazoa</taxon>
        <taxon>Ecdysozoa</taxon>
        <taxon>Arthropoda</taxon>
        <taxon>Hexapoda</taxon>
        <taxon>Insecta</taxon>
        <taxon>Pterygota</taxon>
        <taxon>Neoptera</taxon>
        <taxon>Endopterygota</taxon>
        <taxon>Hymenoptera</taxon>
        <taxon>Apocrita</taxon>
        <taxon>Aculeata</taxon>
        <taxon>Vespoidea</taxon>
        <taxon>Vespidae</taxon>
        <taxon>Vespinae</taxon>
        <taxon>Vespula</taxon>
    </lineage>
</organism>
<dbReference type="Proteomes" id="UP001607303">
    <property type="component" value="Unassembled WGS sequence"/>
</dbReference>
<dbReference type="GO" id="GO:0005524">
    <property type="term" value="F:ATP binding"/>
    <property type="evidence" value="ECO:0007669"/>
    <property type="project" value="UniProtKB-UniRule"/>
</dbReference>
<dbReference type="SUPFAM" id="SSF56112">
    <property type="entry name" value="Protein kinase-like (PK-like)"/>
    <property type="match status" value="1"/>
</dbReference>
<proteinExistence type="predicted"/>
<keyword evidence="1" id="KW-0067">ATP-binding</keyword>
<keyword evidence="1" id="KW-0547">Nucleotide-binding</keyword>
<name>A0ABD2BTL0_VESMC</name>
<comment type="caution">
    <text evidence="2">The sequence shown here is derived from an EMBL/GenBank/DDBJ whole genome shotgun (WGS) entry which is preliminary data.</text>
</comment>
<feature type="binding site" evidence="1">
    <location>
        <position position="101"/>
    </location>
    <ligand>
        <name>ATP</name>
        <dbReference type="ChEBI" id="CHEBI:30616"/>
    </ligand>
</feature>
<evidence type="ECO:0000313" key="3">
    <source>
        <dbReference type="Proteomes" id="UP001607303"/>
    </source>
</evidence>
<dbReference type="InterPro" id="IPR017441">
    <property type="entry name" value="Protein_kinase_ATP_BS"/>
</dbReference>
<dbReference type="AlphaFoldDB" id="A0ABD2BTL0"/>
<dbReference type="PROSITE" id="PS00107">
    <property type="entry name" value="PROTEIN_KINASE_ATP"/>
    <property type="match status" value="1"/>
</dbReference>